<evidence type="ECO:0000313" key="4">
    <source>
        <dbReference type="Proteomes" id="UP000663846"/>
    </source>
</evidence>
<dbReference type="AlphaFoldDB" id="A0A8H3GV47"/>
<dbReference type="InterPro" id="IPR024983">
    <property type="entry name" value="CHAT_dom"/>
</dbReference>
<sequence length="943" mass="105656">MGEGQLGSEDSMIVRVGAQRQTQDETESAIVKISDKDPGRESAVAELDSSTGSPMDSLSCEELNKLGSIHLDQFRQFGKPDDIAKAIEYSKCALDFTPDGHPEMPLRLTGLAVCYGDRFRRFGKIEDTEKAIECGIRALALTPDDDPNLPLQLFNLGVSYIARYQRLGELSDLEKSFEHRCRAVTLAPDGHPHLPRWYAGLGGVYTDRYRHLGELGDIERSIEYNSRALTLTPDGHPDLPSRHGELGQSYSDRYRRLGEFNDLNESIKHRLCALALTPDGHPDLQDWYGDLGVSHRYRYEYLWDLEDLEKSIEYKTRALMLTPENHPELPHRHNNLGVSYTYRFRHLSEVRDLERAKECYFRALALTPDGHPRLSLRHFNLAISCYDHYRHTDDPSHLHISLNSFRKATKLAGAPRDAFDYALRWTQIASTHSLLNCIEAFQTAIDLLPHFIWLGTTTTQRYQDLSLADNVAIRAASAAILASEYNLALEWLEHARCVVWNQSLMLRSPLDDLKLSYPDLATQLQSVAHQLNHANSESSASPATDTPESRHRLAKQHEGLLAQVRKLAGFENFLQPAKVHDLMRAARNGPVVVINCYETRCDALLILPEQDQISHLALFNFPERKARHARSEINQFLQQKGLRVRRPVFDQSEELSSGISSVLATLWYDVVKPILEFLGYINDNSTDNLPHITWCLTGAMSFLPLHAAGDYDQSRSRVFDYVISSYTPTLSALINSASPVIDRVPNILAIGQEATPGHSLLPGTTSELAHVRAHTKGRAECSQLVGSQATTKTVLDAMEQHDWVHLACHAHQNVSDPTSSGFFLHDGVLDLSTINRRSFRNKGLAFLSACQTATGDETLPDEAIHLASGMLMAGYRSVIGTMWSLVDDDAPFVADKLYARLMQEGKLANGEAGKALHDAVAGLRNMVGEQDFSRWMPYIHIGS</sequence>
<feature type="domain" description="CHAT" evidence="2">
    <location>
        <begin position="663"/>
        <end position="943"/>
    </location>
</feature>
<proteinExistence type="predicted"/>
<dbReference type="EMBL" id="CAJMWS010000878">
    <property type="protein sequence ID" value="CAE6467096.1"/>
    <property type="molecule type" value="Genomic_DNA"/>
</dbReference>
<feature type="region of interest" description="Disordered" evidence="1">
    <location>
        <begin position="531"/>
        <end position="553"/>
    </location>
</feature>
<evidence type="ECO:0000256" key="1">
    <source>
        <dbReference type="SAM" id="MobiDB-lite"/>
    </source>
</evidence>
<feature type="region of interest" description="Disordered" evidence="1">
    <location>
        <begin position="1"/>
        <end position="56"/>
    </location>
</feature>
<dbReference type="Gene3D" id="1.25.40.10">
    <property type="entry name" value="Tetratricopeptide repeat domain"/>
    <property type="match status" value="2"/>
</dbReference>
<protein>
    <recommendedName>
        <fullName evidence="2">CHAT domain-containing protein</fullName>
    </recommendedName>
</protein>
<dbReference type="Proteomes" id="UP000663846">
    <property type="component" value="Unassembled WGS sequence"/>
</dbReference>
<evidence type="ECO:0000259" key="2">
    <source>
        <dbReference type="Pfam" id="PF12770"/>
    </source>
</evidence>
<dbReference type="Pfam" id="PF12770">
    <property type="entry name" value="CHAT"/>
    <property type="match status" value="1"/>
</dbReference>
<reference evidence="3" key="1">
    <citation type="submission" date="2021-01" db="EMBL/GenBank/DDBJ databases">
        <authorList>
            <person name="Kaushik A."/>
        </authorList>
    </citation>
    <scope>NUCLEOTIDE SEQUENCE</scope>
    <source>
        <strain evidence="3">AG1-1C</strain>
    </source>
</reference>
<feature type="compositionally biased region" description="Polar residues" evidence="1">
    <location>
        <begin position="531"/>
        <end position="546"/>
    </location>
</feature>
<accession>A0A8H3GV47</accession>
<evidence type="ECO:0000313" key="3">
    <source>
        <dbReference type="EMBL" id="CAE6467096.1"/>
    </source>
</evidence>
<name>A0A8H3GV47_9AGAM</name>
<comment type="caution">
    <text evidence="3">The sequence shown here is derived from an EMBL/GenBank/DDBJ whole genome shotgun (WGS) entry which is preliminary data.</text>
</comment>
<dbReference type="SUPFAM" id="SSF81901">
    <property type="entry name" value="HCP-like"/>
    <property type="match status" value="1"/>
</dbReference>
<organism evidence="3 4">
    <name type="scientific">Rhizoctonia solani</name>
    <dbReference type="NCBI Taxonomy" id="456999"/>
    <lineage>
        <taxon>Eukaryota</taxon>
        <taxon>Fungi</taxon>
        <taxon>Dikarya</taxon>
        <taxon>Basidiomycota</taxon>
        <taxon>Agaricomycotina</taxon>
        <taxon>Agaricomycetes</taxon>
        <taxon>Cantharellales</taxon>
        <taxon>Ceratobasidiaceae</taxon>
        <taxon>Rhizoctonia</taxon>
    </lineage>
</organism>
<dbReference type="InterPro" id="IPR011990">
    <property type="entry name" value="TPR-like_helical_dom_sf"/>
</dbReference>
<gene>
    <name evidence="3" type="ORF">RDB_LOCUS169158</name>
</gene>